<reference evidence="1" key="1">
    <citation type="submission" date="2021-06" db="EMBL/GenBank/DDBJ databases">
        <authorList>
            <person name="Kallberg Y."/>
            <person name="Tangrot J."/>
            <person name="Rosling A."/>
        </authorList>
    </citation>
    <scope>NUCLEOTIDE SEQUENCE</scope>
    <source>
        <strain evidence="1">28 12/20/2015</strain>
    </source>
</reference>
<dbReference type="EMBL" id="CAJVPW010014691">
    <property type="protein sequence ID" value="CAG8655703.1"/>
    <property type="molecule type" value="Genomic_DNA"/>
</dbReference>
<name>A0ACA9NMD5_9GLOM</name>
<keyword evidence="2" id="KW-1185">Reference proteome</keyword>
<accession>A0ACA9NMD5</accession>
<evidence type="ECO:0000313" key="1">
    <source>
        <dbReference type="EMBL" id="CAG8655703.1"/>
    </source>
</evidence>
<dbReference type="Proteomes" id="UP000789366">
    <property type="component" value="Unassembled WGS sequence"/>
</dbReference>
<organism evidence="1 2">
    <name type="scientific">Cetraspora pellucida</name>
    <dbReference type="NCBI Taxonomy" id="1433469"/>
    <lineage>
        <taxon>Eukaryota</taxon>
        <taxon>Fungi</taxon>
        <taxon>Fungi incertae sedis</taxon>
        <taxon>Mucoromycota</taxon>
        <taxon>Glomeromycotina</taxon>
        <taxon>Glomeromycetes</taxon>
        <taxon>Diversisporales</taxon>
        <taxon>Gigasporaceae</taxon>
        <taxon>Cetraspora</taxon>
    </lineage>
</organism>
<evidence type="ECO:0000313" key="2">
    <source>
        <dbReference type="Proteomes" id="UP000789366"/>
    </source>
</evidence>
<feature type="non-terminal residue" evidence="1">
    <location>
        <position position="1"/>
    </location>
</feature>
<protein>
    <submittedName>
        <fullName evidence="1">3829_t:CDS:1</fullName>
    </submittedName>
</protein>
<gene>
    <name evidence="1" type="ORF">SPELUC_LOCUS9079</name>
</gene>
<comment type="caution">
    <text evidence="1">The sequence shown here is derived from an EMBL/GenBank/DDBJ whole genome shotgun (WGS) entry which is preliminary data.</text>
</comment>
<sequence length="98" mass="11145">KKYNLKDELGSLITHLSIDGFLSANKYIHIENNEIEGGITDEKILKTVTNKNKEENESVNSKVIELEKVNSNEAEKAINIVLRFLLKQKAEFGEVKDK</sequence>
<feature type="non-terminal residue" evidence="1">
    <location>
        <position position="98"/>
    </location>
</feature>
<proteinExistence type="predicted"/>